<reference evidence="2 3" key="1">
    <citation type="submission" date="2020-08" db="EMBL/GenBank/DDBJ databases">
        <title>Novel species isolated from subtropical streams in China.</title>
        <authorList>
            <person name="Lu H."/>
        </authorList>
    </citation>
    <scope>NUCLEOTIDE SEQUENCE [LARGE SCALE GENOMIC DNA]</scope>
    <source>
        <strain evidence="2 3">KCTC 52442</strain>
    </source>
</reference>
<evidence type="ECO:0000256" key="1">
    <source>
        <dbReference type="SAM" id="SignalP"/>
    </source>
</evidence>
<sequence>MSNRLRQFPLKTLVMNCGLCFAALFNQSSFASEDCSLNGESVSMYNGATTAGKTGIIRCKDRDTGKLLREREIKSGKIYGLARQYRDGVLILEYTDEENGQRHGLRREYANNGKLIKEETEDHGKRKGLQREWTPEGKLKRLELIGNSEAESASIRWTVDGAINSLRCANKPILAPHVDDASLCGFKGKSSKINYFHDGGQKRASETLLAGVVQESTQFDYNSGKIRSTSELKNNELTETSYGDNGNKRFQVVLNLAEKTRAFIRKSEFHENGSFIKEQKFSMLDQDGRRRNVLTEETQFYLNGQTSSQDRYRYEGKDYILDAKTFSDKGKLVDTGSYVIESAYRRRAIGVHQSYFENGKLAAENHFNNAGKIYRQKTWNEQGALMNDDEVFEDGSRKAYKK</sequence>
<evidence type="ECO:0008006" key="4">
    <source>
        <dbReference type="Google" id="ProtNLM"/>
    </source>
</evidence>
<proteinExistence type="predicted"/>
<dbReference type="InterPro" id="IPR011652">
    <property type="entry name" value="MORN_2"/>
</dbReference>
<dbReference type="Proteomes" id="UP000643610">
    <property type="component" value="Unassembled WGS sequence"/>
</dbReference>
<dbReference type="Gene3D" id="3.90.930.1">
    <property type="match status" value="2"/>
</dbReference>
<dbReference type="EMBL" id="JACOFU010000001">
    <property type="protein sequence ID" value="MBC3830055.1"/>
    <property type="molecule type" value="Genomic_DNA"/>
</dbReference>
<accession>A0ABR6XKL4</accession>
<name>A0ABR6XKL4_9BURK</name>
<keyword evidence="1" id="KW-0732">Signal</keyword>
<comment type="caution">
    <text evidence="2">The sequence shown here is derived from an EMBL/GenBank/DDBJ whole genome shotgun (WGS) entry which is preliminary data.</text>
</comment>
<feature type="signal peptide" evidence="1">
    <location>
        <begin position="1"/>
        <end position="31"/>
    </location>
</feature>
<protein>
    <recommendedName>
        <fullName evidence="4">Toxin-antitoxin system YwqK family antitoxin</fullName>
    </recommendedName>
</protein>
<feature type="chain" id="PRO_5047405534" description="Toxin-antitoxin system YwqK family antitoxin" evidence="1">
    <location>
        <begin position="32"/>
        <end position="402"/>
    </location>
</feature>
<evidence type="ECO:0000313" key="3">
    <source>
        <dbReference type="Proteomes" id="UP000643610"/>
    </source>
</evidence>
<keyword evidence="3" id="KW-1185">Reference proteome</keyword>
<dbReference type="RefSeq" id="WP_186889100.1">
    <property type="nucleotide sequence ID" value="NZ_JACOFU010000001.1"/>
</dbReference>
<dbReference type="SUPFAM" id="SSF82185">
    <property type="entry name" value="Histone H3 K4-specific methyltransferase SET7/9 N-terminal domain"/>
    <property type="match status" value="1"/>
</dbReference>
<gene>
    <name evidence="2" type="ORF">H8K33_00875</name>
</gene>
<organism evidence="2 3">
    <name type="scientific">Undibacterium amnicola</name>
    <dbReference type="NCBI Taxonomy" id="1834038"/>
    <lineage>
        <taxon>Bacteria</taxon>
        <taxon>Pseudomonadati</taxon>
        <taxon>Pseudomonadota</taxon>
        <taxon>Betaproteobacteria</taxon>
        <taxon>Burkholderiales</taxon>
        <taxon>Oxalobacteraceae</taxon>
        <taxon>Undibacterium</taxon>
    </lineage>
</organism>
<dbReference type="Pfam" id="PF07661">
    <property type="entry name" value="MORN_2"/>
    <property type="match status" value="2"/>
</dbReference>
<evidence type="ECO:0000313" key="2">
    <source>
        <dbReference type="EMBL" id="MBC3830055.1"/>
    </source>
</evidence>